<sequence>MVLQESASLSVPPQAPFGTGSSSSLSPPSIAEDAFLGSSKKDTDACSVVSDYDCPCAELSSSVEDLLDLSSSLKDSEYFKDLEGGIPASFTASTERNPLPLGLQVSLNTDTKQPTHTSLSTHSHRVNAPPSPFYIHPAEEPHQNFVVTQLRPKLHPGCIIDSDESSGPAVGLSLTINLNGLLGSMETAKGITGSQEEKEQGGVGLDGELDEDSFPILVRSMSTSRRHSLGVPMSPLTLGRRLSLDTMATDSDGEREEDEEEEEGMKGFFPSQQQQTYGSGPGEETDDYSLSVPCPRARVTSMVIKQR</sequence>
<reference evidence="3" key="1">
    <citation type="submission" date="2025-08" db="UniProtKB">
        <authorList>
            <consortium name="RefSeq"/>
        </authorList>
    </citation>
    <scope>IDENTIFICATION</scope>
    <source>
        <tissue evidence="3">Muscle</tissue>
    </source>
</reference>
<feature type="compositionally biased region" description="Polar residues" evidence="1">
    <location>
        <begin position="1"/>
        <end position="11"/>
    </location>
</feature>
<organism evidence="2 3">
    <name type="scientific">Notothenia coriiceps</name>
    <name type="common">black rockcod</name>
    <dbReference type="NCBI Taxonomy" id="8208"/>
    <lineage>
        <taxon>Eukaryota</taxon>
        <taxon>Metazoa</taxon>
        <taxon>Chordata</taxon>
        <taxon>Craniata</taxon>
        <taxon>Vertebrata</taxon>
        <taxon>Euteleostomi</taxon>
        <taxon>Actinopterygii</taxon>
        <taxon>Neopterygii</taxon>
        <taxon>Teleostei</taxon>
        <taxon>Neoteleostei</taxon>
        <taxon>Acanthomorphata</taxon>
        <taxon>Eupercaria</taxon>
        <taxon>Perciformes</taxon>
        <taxon>Notothenioidei</taxon>
        <taxon>Nototheniidae</taxon>
        <taxon>Notothenia</taxon>
    </lineage>
</organism>
<evidence type="ECO:0000313" key="2">
    <source>
        <dbReference type="Proteomes" id="UP000504611"/>
    </source>
</evidence>
<dbReference type="RefSeq" id="XP_010776793.1">
    <property type="nucleotide sequence ID" value="XM_010778491.1"/>
</dbReference>
<dbReference type="Proteomes" id="UP000504611">
    <property type="component" value="Unplaced"/>
</dbReference>
<dbReference type="AlphaFoldDB" id="A0A6I9NP92"/>
<evidence type="ECO:0000313" key="3">
    <source>
        <dbReference type="RefSeq" id="XP_010776793.1"/>
    </source>
</evidence>
<accession>A0A6I9NP92</accession>
<dbReference type="GeneID" id="104951758"/>
<proteinExistence type="predicted"/>
<feature type="compositionally biased region" description="Acidic residues" evidence="1">
    <location>
        <begin position="251"/>
        <end position="263"/>
    </location>
</feature>
<protein>
    <submittedName>
        <fullName evidence="3">Uncharacterized protein</fullName>
    </submittedName>
</protein>
<feature type="region of interest" description="Disordered" evidence="1">
    <location>
        <begin position="240"/>
        <end position="293"/>
    </location>
</feature>
<evidence type="ECO:0000256" key="1">
    <source>
        <dbReference type="SAM" id="MobiDB-lite"/>
    </source>
</evidence>
<feature type="region of interest" description="Disordered" evidence="1">
    <location>
        <begin position="1"/>
        <end position="36"/>
    </location>
</feature>
<gene>
    <name evidence="3" type="primary">LOC104951758</name>
</gene>
<name>A0A6I9NP92_9TELE</name>
<dbReference type="KEGG" id="ncc:104951758"/>
<keyword evidence="2" id="KW-1185">Reference proteome</keyword>
<dbReference type="OrthoDB" id="8960288at2759"/>